<dbReference type="InterPro" id="IPR006597">
    <property type="entry name" value="Sel1-like"/>
</dbReference>
<dbReference type="SUPFAM" id="SSF81901">
    <property type="entry name" value="HCP-like"/>
    <property type="match status" value="1"/>
</dbReference>
<dbReference type="InterPro" id="IPR011990">
    <property type="entry name" value="TPR-like_helical_dom_sf"/>
</dbReference>
<dbReference type="AlphaFoldDB" id="A0A0J0YSC6"/>
<protein>
    <submittedName>
        <fullName evidence="1">Uncharacterized protein</fullName>
    </submittedName>
</protein>
<name>A0A0J0YSC6_9NEIS</name>
<dbReference type="Proteomes" id="UP000036027">
    <property type="component" value="Unassembled WGS sequence"/>
</dbReference>
<dbReference type="PATRIC" id="fig|1470200.3.peg.2124"/>
<reference evidence="1 2" key="1">
    <citation type="submission" date="2014-11" db="EMBL/GenBank/DDBJ databases">
        <title>Genome of a novel goose pathogen.</title>
        <authorList>
            <person name="Hansen C.M."/>
            <person name="Hueffer K."/>
            <person name="Choi S.C."/>
        </authorList>
    </citation>
    <scope>NUCLEOTIDE SEQUENCE [LARGE SCALE GENOMIC DNA]</scope>
    <source>
        <strain evidence="1 2">KH1503</strain>
    </source>
</reference>
<organism evidence="1 2">
    <name type="scientific">Neisseria arctica</name>
    <dbReference type="NCBI Taxonomy" id="1470200"/>
    <lineage>
        <taxon>Bacteria</taxon>
        <taxon>Pseudomonadati</taxon>
        <taxon>Pseudomonadota</taxon>
        <taxon>Betaproteobacteria</taxon>
        <taxon>Neisseriales</taxon>
        <taxon>Neisseriaceae</taxon>
        <taxon>Neisseria</taxon>
    </lineage>
</organism>
<comment type="caution">
    <text evidence="1">The sequence shown here is derived from an EMBL/GenBank/DDBJ whole genome shotgun (WGS) entry which is preliminary data.</text>
</comment>
<dbReference type="SMART" id="SM00671">
    <property type="entry name" value="SEL1"/>
    <property type="match status" value="2"/>
</dbReference>
<evidence type="ECO:0000313" key="1">
    <source>
        <dbReference type="EMBL" id="KLT73004.1"/>
    </source>
</evidence>
<dbReference type="EMBL" id="JTDO01000006">
    <property type="protein sequence ID" value="KLT73004.1"/>
    <property type="molecule type" value="Genomic_DNA"/>
</dbReference>
<dbReference type="STRING" id="1470200.PL75_04815"/>
<dbReference type="OrthoDB" id="199979at2"/>
<evidence type="ECO:0000313" key="2">
    <source>
        <dbReference type="Proteomes" id="UP000036027"/>
    </source>
</evidence>
<dbReference type="RefSeq" id="WP_047760795.1">
    <property type="nucleotide sequence ID" value="NZ_CP091510.1"/>
</dbReference>
<proteinExistence type="predicted"/>
<dbReference type="Gene3D" id="1.25.40.10">
    <property type="entry name" value="Tetratricopeptide repeat domain"/>
    <property type="match status" value="1"/>
</dbReference>
<gene>
    <name evidence="1" type="ORF">PL75_04815</name>
</gene>
<accession>A0A0J0YSC6</accession>
<sequence length="564" mass="65973">MEKTIRALIAEGKKLFNKNQYDDAISSLDEAYNLLQNNQPHDTQQKCDIQFWLGRCYLEKALQTGDEAQTQSWFDEAINHHEEQLKLASQLTDEQKKIEEQGNAQHWLGQCYLEKALQTGDETQAQSWFKKAIKHHKEELELASQLTDEQKKIEEQQIALFWRGLCYFELANQMEKSGKCSEKIFQKYFSLKESLIAKKLEIDTATNKKLSKMERYITTILATLYITPSELGEIPLAHYASPKVCSLLFGLSFDLNKENHKKPKQISKMRMGSASYMNDPMEGKSLFELLSLHDLDLQNKTDFNAYNNAFFSCFTSRINDLNQFRLYGKEDGVEASGCCLVFNKDGKWLVNSDISMAYKLLKNGGFYNENTKINNLKKNKSDFPLYQVAYIAYLDEYLDEYIKKYKYHFKLKSNQKNFGIYLQCIGSSDTWHKIRLEKLQKGLHDLIEYIRKNNLLIEEKKSLEYIRYLFKDFAFRDEEEFRLLTITKLGDSELEYCSNTNSVYMPYAEICNMVSEVILGVNFEKTNSKNKVEVFRYHMKKRWPKVKVSHSSLPINANPPYKPD</sequence>
<keyword evidence="2" id="KW-1185">Reference proteome</keyword>